<dbReference type="Pfam" id="PF19516">
    <property type="entry name" value="DUF6049"/>
    <property type="match status" value="1"/>
</dbReference>
<name>A0A917F025_9MICO</name>
<dbReference type="AlphaFoldDB" id="A0A917F025"/>
<keyword evidence="2" id="KW-0472">Membrane</keyword>
<evidence type="ECO:0000256" key="2">
    <source>
        <dbReference type="SAM" id="Phobius"/>
    </source>
</evidence>
<keyword evidence="4" id="KW-1185">Reference proteome</keyword>
<evidence type="ECO:0008006" key="5">
    <source>
        <dbReference type="Google" id="ProtNLM"/>
    </source>
</evidence>
<comment type="caution">
    <text evidence="3">The sequence shown here is derived from an EMBL/GenBank/DDBJ whole genome shotgun (WGS) entry which is preliminary data.</text>
</comment>
<proteinExistence type="predicted"/>
<evidence type="ECO:0000313" key="4">
    <source>
        <dbReference type="Proteomes" id="UP000598775"/>
    </source>
</evidence>
<organism evidence="3 4">
    <name type="scientific">Subtercola lobariae</name>
    <dbReference type="NCBI Taxonomy" id="1588641"/>
    <lineage>
        <taxon>Bacteria</taxon>
        <taxon>Bacillati</taxon>
        <taxon>Actinomycetota</taxon>
        <taxon>Actinomycetes</taxon>
        <taxon>Micrococcales</taxon>
        <taxon>Microbacteriaceae</taxon>
        <taxon>Subtercola</taxon>
    </lineage>
</organism>
<evidence type="ECO:0000313" key="3">
    <source>
        <dbReference type="EMBL" id="GGF36986.1"/>
    </source>
</evidence>
<dbReference type="InterPro" id="IPR046112">
    <property type="entry name" value="DUF6049"/>
</dbReference>
<gene>
    <name evidence="3" type="ORF">GCM10011399_32430</name>
</gene>
<feature type="region of interest" description="Disordered" evidence="1">
    <location>
        <begin position="54"/>
        <end position="77"/>
    </location>
</feature>
<feature type="region of interest" description="Disordered" evidence="1">
    <location>
        <begin position="421"/>
        <end position="459"/>
    </location>
</feature>
<feature type="compositionally biased region" description="Low complexity" evidence="1">
    <location>
        <begin position="421"/>
        <end position="445"/>
    </location>
</feature>
<feature type="region of interest" description="Disordered" evidence="1">
    <location>
        <begin position="830"/>
        <end position="869"/>
    </location>
</feature>
<dbReference type="Proteomes" id="UP000598775">
    <property type="component" value="Unassembled WGS sequence"/>
</dbReference>
<reference evidence="3 4" key="1">
    <citation type="journal article" date="2014" name="Int. J. Syst. Evol. Microbiol.">
        <title>Complete genome sequence of Corynebacterium casei LMG S-19264T (=DSM 44701T), isolated from a smear-ripened cheese.</title>
        <authorList>
            <consortium name="US DOE Joint Genome Institute (JGI-PGF)"/>
            <person name="Walter F."/>
            <person name="Albersmeier A."/>
            <person name="Kalinowski J."/>
            <person name="Ruckert C."/>
        </authorList>
    </citation>
    <scope>NUCLEOTIDE SEQUENCE [LARGE SCALE GENOMIC DNA]</scope>
    <source>
        <strain evidence="3 4">CGMCC 1.12976</strain>
    </source>
</reference>
<protein>
    <recommendedName>
        <fullName evidence="5">Sortase</fullName>
    </recommendedName>
</protein>
<feature type="transmembrane region" description="Helical" evidence="2">
    <location>
        <begin position="29"/>
        <end position="51"/>
    </location>
</feature>
<feature type="compositionally biased region" description="Low complexity" evidence="1">
    <location>
        <begin position="171"/>
        <end position="182"/>
    </location>
</feature>
<sequence length="869" mass="86402">MISGVRRGLEPTFRVATAGRNAGSARRGFGVALTTVFALVVTIMLGMPGALPARADTTPTPNSTPGGSSTPDTGTLGLALAPDNAGVITTGQDLGLTVTLSNTTSQNLPATTVHVWLDRTQLTTRAALSAWLAAGSAASVASTTTPAPTSAGGASGGTSTASPTPSPAATPAPTSAPGAAAAHTQSANSIAVDITSPAIAANTSATLRTSLPAAGLGLSAWGAYGLAATAPSPDAATTGAAGSATPDTLTATSVVTWSAGAPATGATLGVIMPLTVAPGDSGLLTAAELATDTAPDGVLTTKLDSVIGRPVTLAIDPMIIVSIRVLGTAAPQSALNWLADLAAANNPTFPLSYADADLSVQRQAAAPALLTPTSFDYALSQSNFQSLPSPDPFALPGQVGSGGIGGSGSGAAAGASSASGTAAADATGTSTSPTDTATTGTAATPTPTPTPTPAAGTLPTFADLTTWNYSRTDIAWPATNTVSGTDLDYFAASGLTTSILSSDNISVPDTAVTPNAPATIGDKNVIIADSELTDALQNAVTAVTEPPRDAALAEVSAELAIVTAQSGGQTPALVASLGNAAPSSQFAVSHTLDVTELLPWAAEAPLSTILGAPQTAGVALLDRPEAADRGGAVASMLDYERQVGLFAPVIDKPDLITGEQRANLLAVLAQSWLADSTGFTTAVQTNDKDSNATLSSVQIVDGSTVNLLATNGDVPVPISNNLDQPVTVTLQVTPSNGRLVVDPSSIQVTIEAHSQKTAKVPVKAAVATGEVELGLELYNRDGVLVSRAAPLEINVSADWEGIGTLIIGILAVLFFAFAVVRLILKRRRARRAGAPDENGEPAQTPNAAPPAPADTADRDPSDPTEGSNG</sequence>
<feature type="compositionally biased region" description="Low complexity" evidence="1">
    <location>
        <begin position="139"/>
        <end position="163"/>
    </location>
</feature>
<evidence type="ECO:0000256" key="1">
    <source>
        <dbReference type="SAM" id="MobiDB-lite"/>
    </source>
</evidence>
<dbReference type="EMBL" id="BMGP01000006">
    <property type="protein sequence ID" value="GGF36986.1"/>
    <property type="molecule type" value="Genomic_DNA"/>
</dbReference>
<accession>A0A917F025</accession>
<keyword evidence="2" id="KW-0812">Transmembrane</keyword>
<feature type="compositionally biased region" description="Low complexity" evidence="1">
    <location>
        <begin position="56"/>
        <end position="75"/>
    </location>
</feature>
<feature type="region of interest" description="Disordered" evidence="1">
    <location>
        <begin position="139"/>
        <end position="182"/>
    </location>
</feature>
<feature type="transmembrane region" description="Helical" evidence="2">
    <location>
        <begin position="802"/>
        <end position="824"/>
    </location>
</feature>
<keyword evidence="2" id="KW-1133">Transmembrane helix</keyword>